<reference evidence="4" key="1">
    <citation type="journal article" date="2019" name="Int. J. Syst. Evol. Microbiol.">
        <title>The Global Catalogue of Microorganisms (GCM) 10K type strain sequencing project: providing services to taxonomists for standard genome sequencing and annotation.</title>
        <authorList>
            <consortium name="The Broad Institute Genomics Platform"/>
            <consortium name="The Broad Institute Genome Sequencing Center for Infectious Disease"/>
            <person name="Wu L."/>
            <person name="Ma J."/>
        </authorList>
    </citation>
    <scope>NUCLEOTIDE SEQUENCE [LARGE SCALE GENOMIC DNA]</scope>
    <source>
        <strain evidence="4">KCTC 52368</strain>
    </source>
</reference>
<dbReference type="EMBL" id="JBHULB010000016">
    <property type="protein sequence ID" value="MFD2587810.1"/>
    <property type="molecule type" value="Genomic_DNA"/>
</dbReference>
<proteinExistence type="predicted"/>
<evidence type="ECO:0000256" key="1">
    <source>
        <dbReference type="SAM" id="MobiDB-lite"/>
    </source>
</evidence>
<evidence type="ECO:0000313" key="3">
    <source>
        <dbReference type="EMBL" id="MFD2587810.1"/>
    </source>
</evidence>
<dbReference type="RefSeq" id="WP_377767321.1">
    <property type="nucleotide sequence ID" value="NZ_JBHULB010000016.1"/>
</dbReference>
<sequence length="278" mass="31584">MKNTFYAFMILLSIKSFAQDFTGSAIYKTDMKMELKMDSTETSANQMDMIQEQLRFAMQKDFELTFNKTESNWRELEKLDKPAVASGMNVQIQIVGNGGGSDGLLYKNTKTKKSLESTDAFGKLFLVADELEPVEWEMTSETKQIGKYTCYKAISKREVTETVFSDVNGESEEKKEKRMQTTTVWYTPEIPVNHGPERYWGLPGLILEVSNGRRIMICTQVVLNPEKPVTIEIPSKGKKVDGEEYEAIMKEHAEKMNKMYGGGKKKGQHSSFEIRIGG</sequence>
<evidence type="ECO:0000313" key="4">
    <source>
        <dbReference type="Proteomes" id="UP001597526"/>
    </source>
</evidence>
<feature type="signal peptide" evidence="2">
    <location>
        <begin position="1"/>
        <end position="18"/>
    </location>
</feature>
<comment type="caution">
    <text evidence="3">The sequence shown here is derived from an EMBL/GenBank/DDBJ whole genome shotgun (WGS) entry which is preliminary data.</text>
</comment>
<accession>A0ABW5MWV8</accession>
<protein>
    <submittedName>
        <fullName evidence="3">GLPGLI family protein</fullName>
    </submittedName>
</protein>
<dbReference type="Proteomes" id="UP001597526">
    <property type="component" value="Unassembled WGS sequence"/>
</dbReference>
<feature type="chain" id="PRO_5047384268" evidence="2">
    <location>
        <begin position="19"/>
        <end position="278"/>
    </location>
</feature>
<keyword evidence="2" id="KW-0732">Signal</keyword>
<feature type="region of interest" description="Disordered" evidence="1">
    <location>
        <begin position="259"/>
        <end position="278"/>
    </location>
</feature>
<gene>
    <name evidence="3" type="ORF">ACFSQJ_12765</name>
</gene>
<name>A0ABW5MWV8_9FLAO</name>
<dbReference type="Pfam" id="PF09697">
    <property type="entry name" value="Porph_ging"/>
    <property type="match status" value="1"/>
</dbReference>
<organism evidence="3 4">
    <name type="scientific">Croceitalea marina</name>
    <dbReference type="NCBI Taxonomy" id="1775166"/>
    <lineage>
        <taxon>Bacteria</taxon>
        <taxon>Pseudomonadati</taxon>
        <taxon>Bacteroidota</taxon>
        <taxon>Flavobacteriia</taxon>
        <taxon>Flavobacteriales</taxon>
        <taxon>Flavobacteriaceae</taxon>
        <taxon>Croceitalea</taxon>
    </lineage>
</organism>
<dbReference type="NCBIfam" id="TIGR01200">
    <property type="entry name" value="GLPGLI"/>
    <property type="match status" value="1"/>
</dbReference>
<evidence type="ECO:0000256" key="2">
    <source>
        <dbReference type="SAM" id="SignalP"/>
    </source>
</evidence>
<keyword evidence="4" id="KW-1185">Reference proteome</keyword>
<dbReference type="InterPro" id="IPR005901">
    <property type="entry name" value="GLPGLI"/>
</dbReference>